<name>A0A077ZDC9_TRITR</name>
<keyword evidence="14" id="KW-1185">Reference proteome</keyword>
<sequence length="324" mass="36364">MNRRENEMIRYGILSTAQVVPRFVAGVKESQGGTVTAIASRGIEKAQKMAQELDIPQAYGSYEKLCQSEDVDIVYVAVYNKGHYDAAKLALLNNKHVLLEKPFTMTLAQAEELFALAKERNLFLMEAQKSLFLPITKQIQQVIQKGKIGTLRWLDSVTAYPNIDHISWFRDLSAGGGVFRGAGTYPLEYMQHLLGASPEEFKGTLTFPEGQSDAQAQVTLNFPNGVIGTIFLTVDLDLSKRMIIYGEKGKIIVPDFWKTDTAEIHYNDGQKETLSSNQHSEFVFEVDHVNACLEQRLLESSIVTKELTLKTVAITEAIYKNYQK</sequence>
<dbReference type="AlphaFoldDB" id="A0A077ZDC9"/>
<dbReference type="Proteomes" id="UP000030665">
    <property type="component" value="Unassembled WGS sequence"/>
</dbReference>
<dbReference type="EC" id="1.3.1.20" evidence="3"/>
<reference evidence="13" key="2">
    <citation type="submission" date="2014-03" db="EMBL/GenBank/DDBJ databases">
        <title>The whipworm genome and dual-species transcriptomics of an intimate host-pathogen interaction.</title>
        <authorList>
            <person name="Foth B.J."/>
            <person name="Tsai I.J."/>
            <person name="Reid A.J."/>
            <person name="Bancroft A.J."/>
            <person name="Nichol S."/>
            <person name="Tracey A."/>
            <person name="Holroyd N."/>
            <person name="Cotton J.A."/>
            <person name="Stanley E.J."/>
            <person name="Zarowiecki M."/>
            <person name="Liu J.Z."/>
            <person name="Huckvale T."/>
            <person name="Cooper P.J."/>
            <person name="Grencis R.K."/>
            <person name="Berriman M."/>
        </authorList>
    </citation>
    <scope>NUCLEOTIDE SEQUENCE [LARGE SCALE GENOMIC DNA]</scope>
</reference>
<evidence type="ECO:0000313" key="14">
    <source>
        <dbReference type="Proteomes" id="UP000030665"/>
    </source>
</evidence>
<evidence type="ECO:0000256" key="6">
    <source>
        <dbReference type="ARBA" id="ARBA00042926"/>
    </source>
</evidence>
<organism evidence="13 14">
    <name type="scientific">Trichuris trichiura</name>
    <name type="common">Whipworm</name>
    <name type="synonym">Trichocephalus trichiurus</name>
    <dbReference type="NCBI Taxonomy" id="36087"/>
    <lineage>
        <taxon>Eukaryota</taxon>
        <taxon>Metazoa</taxon>
        <taxon>Ecdysozoa</taxon>
        <taxon>Nematoda</taxon>
        <taxon>Enoplea</taxon>
        <taxon>Dorylaimia</taxon>
        <taxon>Trichinellida</taxon>
        <taxon>Trichuridae</taxon>
        <taxon>Trichuris</taxon>
    </lineage>
</organism>
<reference evidence="13" key="1">
    <citation type="submission" date="2014-01" db="EMBL/GenBank/DDBJ databases">
        <authorList>
            <person name="Aslett M."/>
        </authorList>
    </citation>
    <scope>NUCLEOTIDE SEQUENCE</scope>
</reference>
<evidence type="ECO:0000256" key="4">
    <source>
        <dbReference type="ARBA" id="ARBA00038984"/>
    </source>
</evidence>
<gene>
    <name evidence="13" type="ORF">TTRE_0000667701</name>
</gene>
<dbReference type="OrthoDB" id="2129491at2759"/>
<evidence type="ECO:0000256" key="1">
    <source>
        <dbReference type="ARBA" id="ARBA00010928"/>
    </source>
</evidence>
<feature type="domain" description="Gfo/Idh/MocA-like oxidoreductase N-terminal" evidence="11">
    <location>
        <begin position="12"/>
        <end position="125"/>
    </location>
</feature>
<proteinExistence type="inferred from homology"/>
<evidence type="ECO:0000256" key="3">
    <source>
        <dbReference type="ARBA" id="ARBA00038853"/>
    </source>
</evidence>
<dbReference type="Pfam" id="PF22725">
    <property type="entry name" value="GFO_IDH_MocA_C3"/>
    <property type="match status" value="1"/>
</dbReference>
<dbReference type="PANTHER" id="PTHR22604">
    <property type="entry name" value="OXIDOREDUCTASES"/>
    <property type="match status" value="1"/>
</dbReference>
<evidence type="ECO:0000313" key="13">
    <source>
        <dbReference type="EMBL" id="CDW58367.1"/>
    </source>
</evidence>
<protein>
    <recommendedName>
        <fullName evidence="5">Trans-1,2-dihydrobenzene-1,2-diol dehydrogenase</fullName>
        <ecNumber evidence="4">1.1.1.179</ecNumber>
        <ecNumber evidence="3">1.3.1.20</ecNumber>
    </recommendedName>
    <alternativeName>
        <fullName evidence="8">D-xylose 1-dehydrogenase</fullName>
    </alternativeName>
    <alternativeName>
        <fullName evidence="7">D-xylose-NADP dehydrogenase</fullName>
    </alternativeName>
    <alternativeName>
        <fullName evidence="6">Dimeric dihydrodiol dehydrogenase</fullName>
    </alternativeName>
</protein>
<dbReference type="Gene3D" id="3.30.360.10">
    <property type="entry name" value="Dihydrodipicolinate Reductase, domain 2"/>
    <property type="match status" value="1"/>
</dbReference>
<dbReference type="PANTHER" id="PTHR22604:SF105">
    <property type="entry name" value="TRANS-1,2-DIHYDROBENZENE-1,2-DIOL DEHYDROGENASE"/>
    <property type="match status" value="1"/>
</dbReference>
<evidence type="ECO:0000256" key="9">
    <source>
        <dbReference type="ARBA" id="ARBA00047423"/>
    </source>
</evidence>
<comment type="catalytic activity">
    <reaction evidence="10">
        <text>D-xylose + NADP(+) = D-xylono-1,5-lactone + NADPH + H(+)</text>
        <dbReference type="Rhea" id="RHEA:22000"/>
        <dbReference type="ChEBI" id="CHEBI:15378"/>
        <dbReference type="ChEBI" id="CHEBI:15867"/>
        <dbReference type="ChEBI" id="CHEBI:53455"/>
        <dbReference type="ChEBI" id="CHEBI:57783"/>
        <dbReference type="ChEBI" id="CHEBI:58349"/>
        <dbReference type="EC" id="1.1.1.179"/>
    </reaction>
</comment>
<keyword evidence="2" id="KW-0560">Oxidoreductase</keyword>
<comment type="similarity">
    <text evidence="1">Belongs to the Gfo/Idh/MocA family.</text>
</comment>
<dbReference type="GO" id="GO:0047837">
    <property type="term" value="F:D-xylose 1-dehydrogenase (NADP+) activity"/>
    <property type="evidence" value="ECO:0007669"/>
    <property type="project" value="UniProtKB-EC"/>
</dbReference>
<evidence type="ECO:0000256" key="2">
    <source>
        <dbReference type="ARBA" id="ARBA00023002"/>
    </source>
</evidence>
<dbReference type="EMBL" id="HG806322">
    <property type="protein sequence ID" value="CDW58367.1"/>
    <property type="molecule type" value="Genomic_DNA"/>
</dbReference>
<dbReference type="InterPro" id="IPR050984">
    <property type="entry name" value="Gfo/Idh/MocA_domain"/>
</dbReference>
<dbReference type="SUPFAM" id="SSF51735">
    <property type="entry name" value="NAD(P)-binding Rossmann-fold domains"/>
    <property type="match status" value="1"/>
</dbReference>
<comment type="catalytic activity">
    <reaction evidence="9">
        <text>(1R,2R)-1,2-dihydrobenzene-1,2-diol + NADP(+) = catechol + NADPH + H(+)</text>
        <dbReference type="Rhea" id="RHEA:16729"/>
        <dbReference type="ChEBI" id="CHEBI:10702"/>
        <dbReference type="ChEBI" id="CHEBI:15378"/>
        <dbReference type="ChEBI" id="CHEBI:18135"/>
        <dbReference type="ChEBI" id="CHEBI:57783"/>
        <dbReference type="ChEBI" id="CHEBI:58349"/>
        <dbReference type="EC" id="1.3.1.20"/>
    </reaction>
</comment>
<evidence type="ECO:0000259" key="12">
    <source>
        <dbReference type="Pfam" id="PF22725"/>
    </source>
</evidence>
<dbReference type="Gene3D" id="3.40.50.720">
    <property type="entry name" value="NAD(P)-binding Rossmann-like Domain"/>
    <property type="match status" value="1"/>
</dbReference>
<dbReference type="SUPFAM" id="SSF55347">
    <property type="entry name" value="Glyceraldehyde-3-phosphate dehydrogenase-like, C-terminal domain"/>
    <property type="match status" value="1"/>
</dbReference>
<feature type="domain" description="GFO/IDH/MocA-like oxidoreductase" evidence="12">
    <location>
        <begin position="137"/>
        <end position="251"/>
    </location>
</feature>
<dbReference type="GO" id="GO:0000166">
    <property type="term" value="F:nucleotide binding"/>
    <property type="evidence" value="ECO:0007669"/>
    <property type="project" value="InterPro"/>
</dbReference>
<evidence type="ECO:0000259" key="11">
    <source>
        <dbReference type="Pfam" id="PF01408"/>
    </source>
</evidence>
<dbReference type="InterPro" id="IPR055170">
    <property type="entry name" value="GFO_IDH_MocA-like_dom"/>
</dbReference>
<evidence type="ECO:0000256" key="7">
    <source>
        <dbReference type="ARBA" id="ARBA00042988"/>
    </source>
</evidence>
<evidence type="ECO:0000256" key="8">
    <source>
        <dbReference type="ARBA" id="ARBA00043025"/>
    </source>
</evidence>
<dbReference type="STRING" id="36087.A0A077ZDC9"/>
<evidence type="ECO:0000256" key="10">
    <source>
        <dbReference type="ARBA" id="ARBA00049233"/>
    </source>
</evidence>
<dbReference type="Pfam" id="PF01408">
    <property type="entry name" value="GFO_IDH_MocA"/>
    <property type="match status" value="1"/>
</dbReference>
<dbReference type="GO" id="GO:0047115">
    <property type="term" value="F:trans-1,2-dihydrobenzene-1,2-diol dehydrogenase activity"/>
    <property type="evidence" value="ECO:0007669"/>
    <property type="project" value="UniProtKB-EC"/>
</dbReference>
<dbReference type="InterPro" id="IPR000683">
    <property type="entry name" value="Gfo/Idh/MocA-like_OxRdtase_N"/>
</dbReference>
<dbReference type="EC" id="1.1.1.179" evidence="4"/>
<dbReference type="InterPro" id="IPR036291">
    <property type="entry name" value="NAD(P)-bd_dom_sf"/>
</dbReference>
<evidence type="ECO:0000256" key="5">
    <source>
        <dbReference type="ARBA" id="ARBA00040603"/>
    </source>
</evidence>
<accession>A0A077ZDC9</accession>